<dbReference type="SUPFAM" id="SSF109604">
    <property type="entry name" value="HD-domain/PDEase-like"/>
    <property type="match status" value="1"/>
</dbReference>
<feature type="region of interest" description="Disordered" evidence="2">
    <location>
        <begin position="1"/>
        <end position="34"/>
    </location>
</feature>
<feature type="compositionally biased region" description="Basic and acidic residues" evidence="2">
    <location>
        <begin position="8"/>
        <end position="23"/>
    </location>
</feature>
<dbReference type="PANTHER" id="PTHR11373">
    <property type="entry name" value="DEOXYNUCLEOSIDE TRIPHOSPHATE TRIPHOSPHOHYDROLASE"/>
    <property type="match status" value="1"/>
</dbReference>
<dbReference type="SMART" id="SM00471">
    <property type="entry name" value="HDc"/>
    <property type="match status" value="1"/>
</dbReference>
<feature type="domain" description="HD" evidence="3">
    <location>
        <begin position="74"/>
        <end position="263"/>
    </location>
</feature>
<dbReference type="Gene3D" id="1.10.3210.10">
    <property type="entry name" value="Hypothetical protein af1432"/>
    <property type="match status" value="1"/>
</dbReference>
<feature type="region of interest" description="Disordered" evidence="2">
    <location>
        <begin position="190"/>
        <end position="219"/>
    </location>
</feature>
<dbReference type="NCBIfam" id="TIGR01353">
    <property type="entry name" value="dGTP_triPase"/>
    <property type="match status" value="1"/>
</dbReference>
<dbReference type="PROSITE" id="PS51831">
    <property type="entry name" value="HD"/>
    <property type="match status" value="1"/>
</dbReference>
<proteinExistence type="predicted"/>
<dbReference type="Pfam" id="PF01966">
    <property type="entry name" value="HD"/>
    <property type="match status" value="1"/>
</dbReference>
<comment type="caution">
    <text evidence="4">The sequence shown here is derived from an EMBL/GenBank/DDBJ whole genome shotgun (WGS) entry which is preliminary data.</text>
</comment>
<dbReference type="InterPro" id="IPR003607">
    <property type="entry name" value="HD/PDEase_dom"/>
</dbReference>
<evidence type="ECO:0000313" key="4">
    <source>
        <dbReference type="EMBL" id="GAA1975981.1"/>
    </source>
</evidence>
<dbReference type="PANTHER" id="PTHR11373:SF32">
    <property type="entry name" value="DEOXYGUANOSINETRIPHOSPHATE TRIPHOSPHOHYDROLASE"/>
    <property type="match status" value="1"/>
</dbReference>
<dbReference type="CDD" id="cd00077">
    <property type="entry name" value="HDc"/>
    <property type="match status" value="1"/>
</dbReference>
<dbReference type="InterPro" id="IPR006261">
    <property type="entry name" value="dGTPase"/>
</dbReference>
<keyword evidence="1" id="KW-0378">Hydrolase</keyword>
<gene>
    <name evidence="4" type="primary">dgt</name>
    <name evidence="4" type="ORF">GCM10009754_59390</name>
</gene>
<accession>A0ABN2RW54</accession>
<evidence type="ECO:0000313" key="5">
    <source>
        <dbReference type="Proteomes" id="UP001501116"/>
    </source>
</evidence>
<dbReference type="InterPro" id="IPR050135">
    <property type="entry name" value="dGTPase-like"/>
</dbReference>
<protein>
    <submittedName>
        <fullName evidence="4">DNTP triphosphohydrolase</fullName>
    </submittedName>
</protein>
<keyword evidence="5" id="KW-1185">Reference proteome</keyword>
<reference evidence="4 5" key="1">
    <citation type="journal article" date="2019" name="Int. J. Syst. Evol. Microbiol.">
        <title>The Global Catalogue of Microorganisms (GCM) 10K type strain sequencing project: providing services to taxonomists for standard genome sequencing and annotation.</title>
        <authorList>
            <consortium name="The Broad Institute Genomics Platform"/>
            <consortium name="The Broad Institute Genome Sequencing Center for Infectious Disease"/>
            <person name="Wu L."/>
            <person name="Ma J."/>
        </authorList>
    </citation>
    <scope>NUCLEOTIDE SEQUENCE [LARGE SCALE GENOMIC DNA]</scope>
    <source>
        <strain evidence="4 5">JCM 14545</strain>
    </source>
</reference>
<dbReference type="EMBL" id="BAAANN010000027">
    <property type="protein sequence ID" value="GAA1975981.1"/>
    <property type="molecule type" value="Genomic_DNA"/>
</dbReference>
<sequence>MDTVVRMRPMDEPDPRAARRDSEAGGGAGPATADLAVSPFRADRDRIVSSPFFARLGGVTQVVSAGGSGLLHNRLTHSLKVATVARSIAERLLASPDAADLARKLGGLDPDVAEAAALAHDLGHPPFGHLGEGVLDRVARHRFNLADGFEGNAQTFRILTTTDVRGPSAVGLDLTAAVRAAVLKYPWSRLHRPRPHPSEMPVPPRGAAEPGDAPGTGSSKFCAYSTEWDDFEQARAPFAGRVEPWQQTVEASVMDTADDIAYAIHDLQDFHRIGVLQHAEVAAELGGWTANALELAGLDPATLDSEARRPGRSLERMRRRLHAKDSWIVDDDAFALAVARVRTELVDDLLSGAFDGSIEAEQALAAFSARWTARLVDGVLLTPSPPTRTGHLTLRAAQWHEVQVLKFVHRRFVLLRPDLALHQRGQASLVSTLVDALDAWLVDRDEAYRLPRRLRDLVELARTEYAAIARAEPELLVGATGEPVRGTDAVYELARGRAVIDFVSSLTDKQAVSLLDALSGRASQPWSESFVL</sequence>
<evidence type="ECO:0000256" key="2">
    <source>
        <dbReference type="SAM" id="MobiDB-lite"/>
    </source>
</evidence>
<evidence type="ECO:0000259" key="3">
    <source>
        <dbReference type="PROSITE" id="PS51831"/>
    </source>
</evidence>
<dbReference type="Proteomes" id="UP001501116">
    <property type="component" value="Unassembled WGS sequence"/>
</dbReference>
<evidence type="ECO:0000256" key="1">
    <source>
        <dbReference type="ARBA" id="ARBA00022801"/>
    </source>
</evidence>
<name>A0ABN2RW54_9PSEU</name>
<dbReference type="InterPro" id="IPR006674">
    <property type="entry name" value="HD_domain"/>
</dbReference>
<organism evidence="4 5">
    <name type="scientific">Amycolatopsis minnesotensis</name>
    <dbReference type="NCBI Taxonomy" id="337894"/>
    <lineage>
        <taxon>Bacteria</taxon>
        <taxon>Bacillati</taxon>
        <taxon>Actinomycetota</taxon>
        <taxon>Actinomycetes</taxon>
        <taxon>Pseudonocardiales</taxon>
        <taxon>Pseudonocardiaceae</taxon>
        <taxon>Amycolatopsis</taxon>
    </lineage>
</organism>